<comment type="caution">
    <text evidence="12">The sequence shown here is derived from an EMBL/GenBank/DDBJ whole genome shotgun (WGS) entry which is preliminary data.</text>
</comment>
<feature type="compositionally biased region" description="Acidic residues" evidence="10">
    <location>
        <begin position="354"/>
        <end position="377"/>
    </location>
</feature>
<dbReference type="InterPro" id="IPR011009">
    <property type="entry name" value="Kinase-like_dom_sf"/>
</dbReference>
<evidence type="ECO:0000256" key="9">
    <source>
        <dbReference type="SAM" id="Coils"/>
    </source>
</evidence>
<dbReference type="Proteomes" id="UP000031036">
    <property type="component" value="Unassembled WGS sequence"/>
</dbReference>
<dbReference type="GO" id="GO:0000245">
    <property type="term" value="P:spliceosomal complex assembly"/>
    <property type="evidence" value="ECO:0007669"/>
    <property type="project" value="TreeGrafter"/>
</dbReference>
<dbReference type="PANTHER" id="PTHR47634:SF9">
    <property type="entry name" value="PROTEIN KINASE DOMAIN-CONTAINING PROTEIN-RELATED"/>
    <property type="match status" value="1"/>
</dbReference>
<dbReference type="GO" id="GO:0005524">
    <property type="term" value="F:ATP binding"/>
    <property type="evidence" value="ECO:0007669"/>
    <property type="project" value="UniProtKB-KW"/>
</dbReference>
<keyword evidence="2" id="KW-0723">Serine/threonine-protein kinase</keyword>
<comment type="catalytic activity">
    <reaction evidence="7">
        <text>L-threonyl-[protein] + ATP = O-phospho-L-threonyl-[protein] + ADP + H(+)</text>
        <dbReference type="Rhea" id="RHEA:46608"/>
        <dbReference type="Rhea" id="RHEA-COMP:11060"/>
        <dbReference type="Rhea" id="RHEA-COMP:11605"/>
        <dbReference type="ChEBI" id="CHEBI:15378"/>
        <dbReference type="ChEBI" id="CHEBI:30013"/>
        <dbReference type="ChEBI" id="CHEBI:30616"/>
        <dbReference type="ChEBI" id="CHEBI:61977"/>
        <dbReference type="ChEBI" id="CHEBI:456216"/>
        <dbReference type="EC" id="2.7.11.1"/>
    </reaction>
</comment>
<dbReference type="STRING" id="6265.A0A0B2VB27"/>
<feature type="compositionally biased region" description="Basic and acidic residues" evidence="10">
    <location>
        <begin position="807"/>
        <end position="831"/>
    </location>
</feature>
<evidence type="ECO:0000256" key="6">
    <source>
        <dbReference type="ARBA" id="ARBA00022840"/>
    </source>
</evidence>
<dbReference type="InterPro" id="IPR000719">
    <property type="entry name" value="Prot_kinase_dom"/>
</dbReference>
<feature type="compositionally biased region" description="Polar residues" evidence="10">
    <location>
        <begin position="223"/>
        <end position="233"/>
    </location>
</feature>
<dbReference type="InterPro" id="IPR051334">
    <property type="entry name" value="SRPK"/>
</dbReference>
<proteinExistence type="predicted"/>
<keyword evidence="9" id="KW-0175">Coiled coil</keyword>
<name>A0A0B2VB27_TOXCA</name>
<dbReference type="SMART" id="SM00220">
    <property type="entry name" value="S_TKc"/>
    <property type="match status" value="1"/>
</dbReference>
<feature type="region of interest" description="Disordered" evidence="10">
    <location>
        <begin position="1043"/>
        <end position="1088"/>
    </location>
</feature>
<dbReference type="AlphaFoldDB" id="A0A0B2VB27"/>
<comment type="catalytic activity">
    <reaction evidence="8">
        <text>L-seryl-[protein] + ATP = O-phospho-L-seryl-[protein] + ADP + H(+)</text>
        <dbReference type="Rhea" id="RHEA:17989"/>
        <dbReference type="Rhea" id="RHEA-COMP:9863"/>
        <dbReference type="Rhea" id="RHEA-COMP:11604"/>
        <dbReference type="ChEBI" id="CHEBI:15378"/>
        <dbReference type="ChEBI" id="CHEBI:29999"/>
        <dbReference type="ChEBI" id="CHEBI:30616"/>
        <dbReference type="ChEBI" id="CHEBI:83421"/>
        <dbReference type="ChEBI" id="CHEBI:456216"/>
        <dbReference type="EC" id="2.7.11.1"/>
    </reaction>
</comment>
<evidence type="ECO:0000256" key="5">
    <source>
        <dbReference type="ARBA" id="ARBA00022777"/>
    </source>
</evidence>
<keyword evidence="5 12" id="KW-0418">Kinase</keyword>
<evidence type="ECO:0000259" key="11">
    <source>
        <dbReference type="PROSITE" id="PS50011"/>
    </source>
</evidence>
<keyword evidence="4" id="KW-0547">Nucleotide-binding</keyword>
<feature type="region of interest" description="Disordered" evidence="10">
    <location>
        <begin position="727"/>
        <end position="753"/>
    </location>
</feature>
<dbReference type="GO" id="GO:0005634">
    <property type="term" value="C:nucleus"/>
    <property type="evidence" value="ECO:0007669"/>
    <property type="project" value="TreeGrafter"/>
</dbReference>
<dbReference type="FunFam" id="1.10.510.10:FF:000642">
    <property type="entry name" value="Serine/threonine-protein kinase srpk2"/>
    <property type="match status" value="1"/>
</dbReference>
<organism evidence="12 13">
    <name type="scientific">Toxocara canis</name>
    <name type="common">Canine roundworm</name>
    <dbReference type="NCBI Taxonomy" id="6265"/>
    <lineage>
        <taxon>Eukaryota</taxon>
        <taxon>Metazoa</taxon>
        <taxon>Ecdysozoa</taxon>
        <taxon>Nematoda</taxon>
        <taxon>Chromadorea</taxon>
        <taxon>Rhabditida</taxon>
        <taxon>Spirurina</taxon>
        <taxon>Ascaridomorpha</taxon>
        <taxon>Ascaridoidea</taxon>
        <taxon>Toxocaridae</taxon>
        <taxon>Toxocara</taxon>
    </lineage>
</organism>
<evidence type="ECO:0000256" key="1">
    <source>
        <dbReference type="ARBA" id="ARBA00012513"/>
    </source>
</evidence>
<dbReference type="PROSITE" id="PS50011">
    <property type="entry name" value="PROTEIN_KINASE_DOM"/>
    <property type="match status" value="1"/>
</dbReference>
<dbReference type="GO" id="GO:0005737">
    <property type="term" value="C:cytoplasm"/>
    <property type="evidence" value="ECO:0007669"/>
    <property type="project" value="TreeGrafter"/>
</dbReference>
<dbReference type="GO" id="GO:0050684">
    <property type="term" value="P:regulation of mRNA processing"/>
    <property type="evidence" value="ECO:0007669"/>
    <property type="project" value="TreeGrafter"/>
</dbReference>
<feature type="coiled-coil region" evidence="9">
    <location>
        <begin position="620"/>
        <end position="653"/>
    </location>
</feature>
<feature type="compositionally biased region" description="Acidic residues" evidence="10">
    <location>
        <begin position="58"/>
        <end position="68"/>
    </location>
</feature>
<dbReference type="EMBL" id="JPKZ01002071">
    <property type="protein sequence ID" value="KHN78662.1"/>
    <property type="molecule type" value="Genomic_DNA"/>
</dbReference>
<keyword evidence="13" id="KW-1185">Reference proteome</keyword>
<keyword evidence="6" id="KW-0067">ATP-binding</keyword>
<feature type="region of interest" description="Disordered" evidence="10">
    <location>
        <begin position="26"/>
        <end position="97"/>
    </location>
</feature>
<evidence type="ECO:0000256" key="2">
    <source>
        <dbReference type="ARBA" id="ARBA00022527"/>
    </source>
</evidence>
<evidence type="ECO:0000256" key="4">
    <source>
        <dbReference type="ARBA" id="ARBA00022741"/>
    </source>
</evidence>
<dbReference type="Gene3D" id="1.10.510.10">
    <property type="entry name" value="Transferase(Phosphotransferase) domain 1"/>
    <property type="match status" value="2"/>
</dbReference>
<accession>A0A0B2VB27</accession>
<evidence type="ECO:0000256" key="10">
    <source>
        <dbReference type="SAM" id="MobiDB-lite"/>
    </source>
</evidence>
<feature type="compositionally biased region" description="Polar residues" evidence="10">
    <location>
        <begin position="727"/>
        <end position="745"/>
    </location>
</feature>
<evidence type="ECO:0000256" key="8">
    <source>
        <dbReference type="ARBA" id="ARBA00048679"/>
    </source>
</evidence>
<dbReference type="PANTHER" id="PTHR47634">
    <property type="entry name" value="PROTEIN KINASE DOMAIN-CONTAINING PROTEIN-RELATED"/>
    <property type="match status" value="1"/>
</dbReference>
<gene>
    <name evidence="12" type="primary">spk-1</name>
    <name evidence="12" type="ORF">Tcan_09297</name>
</gene>
<dbReference type="EC" id="2.7.11.1" evidence="1"/>
<evidence type="ECO:0000256" key="3">
    <source>
        <dbReference type="ARBA" id="ARBA00022679"/>
    </source>
</evidence>
<dbReference type="InterPro" id="IPR008271">
    <property type="entry name" value="Ser/Thr_kinase_AS"/>
</dbReference>
<feature type="region of interest" description="Disordered" evidence="10">
    <location>
        <begin position="289"/>
        <end position="329"/>
    </location>
</feature>
<protein>
    <recommendedName>
        <fullName evidence="1">non-specific serine/threonine protein kinase</fullName>
        <ecNumber evidence="1">2.7.11.1</ecNumber>
    </recommendedName>
</protein>
<dbReference type="GO" id="GO:0004674">
    <property type="term" value="F:protein serine/threonine kinase activity"/>
    <property type="evidence" value="ECO:0007669"/>
    <property type="project" value="UniProtKB-KW"/>
</dbReference>
<evidence type="ECO:0000313" key="13">
    <source>
        <dbReference type="Proteomes" id="UP000031036"/>
    </source>
</evidence>
<dbReference type="OrthoDB" id="2649at2759"/>
<feature type="compositionally biased region" description="Low complexity" evidence="10">
    <location>
        <begin position="317"/>
        <end position="327"/>
    </location>
</feature>
<feature type="region of interest" description="Disordered" evidence="10">
    <location>
        <begin position="786"/>
        <end position="840"/>
    </location>
</feature>
<feature type="region of interest" description="Disordered" evidence="10">
    <location>
        <begin position="342"/>
        <end position="383"/>
    </location>
</feature>
<feature type="region of interest" description="Disordered" evidence="10">
    <location>
        <begin position="182"/>
        <end position="233"/>
    </location>
</feature>
<evidence type="ECO:0000256" key="7">
    <source>
        <dbReference type="ARBA" id="ARBA00047899"/>
    </source>
</evidence>
<feature type="compositionally biased region" description="Basic and acidic residues" evidence="10">
    <location>
        <begin position="69"/>
        <end position="78"/>
    </location>
</feature>
<keyword evidence="3" id="KW-0808">Transferase</keyword>
<reference evidence="12 13" key="1">
    <citation type="submission" date="2014-11" db="EMBL/GenBank/DDBJ databases">
        <title>Genetic blueprint of the zoonotic pathogen Toxocara canis.</title>
        <authorList>
            <person name="Zhu X.-Q."/>
            <person name="Korhonen P.K."/>
            <person name="Cai H."/>
            <person name="Young N.D."/>
            <person name="Nejsum P."/>
            <person name="von Samson-Himmelstjerna G."/>
            <person name="Boag P.R."/>
            <person name="Tan P."/>
            <person name="Li Q."/>
            <person name="Min J."/>
            <person name="Yang Y."/>
            <person name="Wang X."/>
            <person name="Fang X."/>
            <person name="Hall R.S."/>
            <person name="Hofmann A."/>
            <person name="Sternberg P.W."/>
            <person name="Jex A.R."/>
            <person name="Gasser R.B."/>
        </authorList>
    </citation>
    <scope>NUCLEOTIDE SEQUENCE [LARGE SCALE GENOMIC DNA]</scope>
    <source>
        <strain evidence="12">PN_DK_2014</strain>
    </source>
</reference>
<evidence type="ECO:0000313" key="12">
    <source>
        <dbReference type="EMBL" id="KHN78662.1"/>
    </source>
</evidence>
<dbReference type="Pfam" id="PF00069">
    <property type="entry name" value="Pkinase"/>
    <property type="match status" value="2"/>
</dbReference>
<dbReference type="FunFam" id="3.30.200.20:FF:000163">
    <property type="entry name" value="SRSF protein kinase 2 isoform X1"/>
    <property type="match status" value="1"/>
</dbReference>
<dbReference type="PROSITE" id="PS00108">
    <property type="entry name" value="PROTEIN_KINASE_ST"/>
    <property type="match status" value="1"/>
</dbReference>
<feature type="domain" description="Protein kinase" evidence="11">
    <location>
        <begin position="399"/>
        <end position="1023"/>
    </location>
</feature>
<feature type="compositionally biased region" description="Acidic residues" evidence="10">
    <location>
        <begin position="1049"/>
        <end position="1068"/>
    </location>
</feature>
<dbReference type="SUPFAM" id="SSF56112">
    <property type="entry name" value="Protein kinase-like (PK-like)"/>
    <property type="match status" value="2"/>
</dbReference>
<feature type="region of interest" description="Disordered" evidence="10">
    <location>
        <begin position="251"/>
        <end position="276"/>
    </location>
</feature>
<dbReference type="Gene3D" id="3.30.200.20">
    <property type="entry name" value="Phosphorylase Kinase, domain 1"/>
    <property type="match status" value="1"/>
</dbReference>
<sequence>MSFGSSSMANVVKEYLVVRSPVRGADDDRLSCYETPADSFRESVETDSLIQAAHGESSNDDENGEDVSGEFHSDRLSTSEDSDFDAESVESISSASDEIDLMCESISSVYDTSESVLEDDGGDDEPFQDQQNLEVTCKDSGQNPEVSHDVIVELNPDEGCKEMVFTCAHHSMVVASITMANSGEGNAPRNGDVGGGKLKKSKTSESGGAGGGAMEMSSKKGMNATTPSLPTSKTITNGNIATMGLGIIPPPPITPNNLIPRPPQQQQTQVHQLPSGGLKLTPAEEAALMPLGSPSVGSESAYDDDDMEREQIPRPPQQQQTQVHQLPSGGLKLTPAEEAALMPLGSPSVGSESAYDDDDMEREQEEVLGSDDEEQEDPKDYRKGGYHPVAIGDVFNGRYHVIRKMGWGHFSTVWLCWDTQQMRFVAMKIVKSAEHYTEAAIDEIKLLLTVRGADEEDPFRERVVQLLDEFSVTGVNGTHICMVFELLLTVRGADEEDPFRERVVQLLDEFSVTGVNGTHICMVFEVLGCNLLKMIIRSNYQGLPLEHVRTITRQVLEGLQYLHEKAHIIHTDIKPENVLVTLSHEQVKQIAAEAMIAGKMGFKMSGSAVSTAPSHIVKKVEEAMSKNKKKKLKKKRKKQRELLEQQLSQMEGLAVDVQSLNGVLSSPTSLNSFPGDRLRQLGEQPMAANRFSLPQLMNNNGSMSARVNGEGVKENSTLTRTQSARTAANNAQQQKHPLCNPTYNTVEDHTDDDLRPTATKLEEMGLESTKMNGSEWKDAKRIERLSISPHSENDNLHNAANSDLDESERPSEQRFLPRIDSEARSDGEQRDGGAVTFTLDGPGPLPFRRIEPDYLNPATVINVKIADLGNACWTHHHFTEDIQTRQYRSLEVLIGAGYGPPADIWSTACMAFELATGDYLFEPHSGDTYSRDEDHLAHIIELLGPIHPNVFKKGAHWREFFHKNGRLLHITQLKPWSLVEVLTQKYDWPVESAGQFASFLIPMLAFDQDERATARQCLKHDWLKPNGGKVLCPQQHPVSLDLVSKQTQEDESSELGVDSDAEDEDECGINEPVSLPNESQRPINDREV</sequence>
<feature type="compositionally biased region" description="Low complexity" evidence="10">
    <location>
        <begin position="255"/>
        <end position="274"/>
    </location>
</feature>